<dbReference type="EMBL" id="VDUZ01000032">
    <property type="protein sequence ID" value="TXL72505.1"/>
    <property type="molecule type" value="Genomic_DNA"/>
</dbReference>
<evidence type="ECO:0000256" key="2">
    <source>
        <dbReference type="ARBA" id="ARBA00006436"/>
    </source>
</evidence>
<dbReference type="InterPro" id="IPR021150">
    <property type="entry name" value="Ubiq_cyt_c_chap"/>
</dbReference>
<protein>
    <submittedName>
        <fullName evidence="4">Ubiquinol-cytochrome C chaperone</fullName>
    </submittedName>
</protein>
<dbReference type="AlphaFoldDB" id="A0A5C8PFR9"/>
<comment type="similarity">
    <text evidence="2">Belongs to the UPF0174 family.</text>
</comment>
<feature type="domain" description="Ubiquinol-cytochrome c chaperone" evidence="3">
    <location>
        <begin position="80"/>
        <end position="218"/>
    </location>
</feature>
<dbReference type="PANTHER" id="PTHR12184:SF1">
    <property type="entry name" value="UBIQUINOL-CYTOCHROME-C REDUCTASE COMPLEX ASSEMBLY FACTOR 1"/>
    <property type="match status" value="1"/>
</dbReference>
<comment type="similarity">
    <text evidence="1">Belongs to the CBP3 family.</text>
</comment>
<dbReference type="Proteomes" id="UP000321638">
    <property type="component" value="Unassembled WGS sequence"/>
</dbReference>
<evidence type="ECO:0000313" key="4">
    <source>
        <dbReference type="EMBL" id="TXL72505.1"/>
    </source>
</evidence>
<evidence type="ECO:0000313" key="5">
    <source>
        <dbReference type="Proteomes" id="UP000321638"/>
    </source>
</evidence>
<organism evidence="4 5">
    <name type="scientific">Vineibacter terrae</name>
    <dbReference type="NCBI Taxonomy" id="2586908"/>
    <lineage>
        <taxon>Bacteria</taxon>
        <taxon>Pseudomonadati</taxon>
        <taxon>Pseudomonadota</taxon>
        <taxon>Alphaproteobacteria</taxon>
        <taxon>Hyphomicrobiales</taxon>
        <taxon>Vineibacter</taxon>
    </lineage>
</organism>
<keyword evidence="5" id="KW-1185">Reference proteome</keyword>
<sequence>MARGLIMDVGGPKDRRAPAQCRWRYGKSNPADTQCIGRTHPGMVSTMFGLLRRRSPHRDTADRLYAAIAAQARQPALFAELGVPDTVDGRFDVLALHAWMVIDRVRVEPDGEAIAQALFDSMFAHLDVAVREMGAQDLGVGRRIKVMAEGLHGRALAFRTAMADADPAALQDALRRNIFGKTAPDAAAVARLAAYVRAGVAGLAALEPARLHDGALAWPAV</sequence>
<dbReference type="Pfam" id="PF03981">
    <property type="entry name" value="Ubiq_cyt_C_chap"/>
    <property type="match status" value="1"/>
</dbReference>
<proteinExistence type="inferred from homology"/>
<dbReference type="PANTHER" id="PTHR12184">
    <property type="entry name" value="UBIQUINOL-CYTOCHROME C REDUCTASE COMPLEX ASSEMBLY FACTOR 1 FAMILY MEMBER"/>
    <property type="match status" value="1"/>
</dbReference>
<dbReference type="InterPro" id="IPR007129">
    <property type="entry name" value="Ubiqinol_cyt_c_chaperone_CPB3"/>
</dbReference>
<evidence type="ECO:0000259" key="3">
    <source>
        <dbReference type="Pfam" id="PF03981"/>
    </source>
</evidence>
<reference evidence="4 5" key="1">
    <citation type="submission" date="2019-06" db="EMBL/GenBank/DDBJ databases">
        <title>New taxonomy in bacterial strain CC-CFT640, isolated from vineyard.</title>
        <authorList>
            <person name="Lin S.-Y."/>
            <person name="Tsai C.-F."/>
            <person name="Young C.-C."/>
        </authorList>
    </citation>
    <scope>NUCLEOTIDE SEQUENCE [LARGE SCALE GENOMIC DNA]</scope>
    <source>
        <strain evidence="4 5">CC-CFT640</strain>
    </source>
</reference>
<name>A0A5C8PFR9_9HYPH</name>
<comment type="caution">
    <text evidence="4">The sequence shown here is derived from an EMBL/GenBank/DDBJ whole genome shotgun (WGS) entry which is preliminary data.</text>
</comment>
<evidence type="ECO:0000256" key="1">
    <source>
        <dbReference type="ARBA" id="ARBA00006407"/>
    </source>
</evidence>
<gene>
    <name evidence="4" type="ORF">FHP25_24730</name>
</gene>
<accession>A0A5C8PFR9</accession>